<reference evidence="2" key="1">
    <citation type="journal article" date="2023" name="Genome Biol. Evol.">
        <title>Long-read-based Genome Assembly of Drosophila gunungcola Reveals Fewer Chemosensory Genes in Flower-breeding Species.</title>
        <authorList>
            <person name="Negi A."/>
            <person name="Liao B.Y."/>
            <person name="Yeh S.D."/>
        </authorList>
    </citation>
    <scope>NUCLEOTIDE SEQUENCE</scope>
    <source>
        <strain evidence="2">Sukarami</strain>
    </source>
</reference>
<organism evidence="2 3">
    <name type="scientific">Drosophila gunungcola</name>
    <name type="common">fruit fly</name>
    <dbReference type="NCBI Taxonomy" id="103775"/>
    <lineage>
        <taxon>Eukaryota</taxon>
        <taxon>Metazoa</taxon>
        <taxon>Ecdysozoa</taxon>
        <taxon>Arthropoda</taxon>
        <taxon>Hexapoda</taxon>
        <taxon>Insecta</taxon>
        <taxon>Pterygota</taxon>
        <taxon>Neoptera</taxon>
        <taxon>Endopterygota</taxon>
        <taxon>Diptera</taxon>
        <taxon>Brachycera</taxon>
        <taxon>Muscomorpha</taxon>
        <taxon>Ephydroidea</taxon>
        <taxon>Drosophilidae</taxon>
        <taxon>Drosophila</taxon>
        <taxon>Sophophora</taxon>
    </lineage>
</organism>
<name>A0A9P9YUN8_9MUSC</name>
<comment type="caution">
    <text evidence="2">The sequence shown here is derived from an EMBL/GenBank/DDBJ whole genome shotgun (WGS) entry which is preliminary data.</text>
</comment>
<gene>
    <name evidence="2" type="ORF">M5D96_004557</name>
</gene>
<dbReference type="EMBL" id="JAMKOV010000002">
    <property type="protein sequence ID" value="KAI8043230.1"/>
    <property type="molecule type" value="Genomic_DNA"/>
</dbReference>
<evidence type="ECO:0000256" key="1">
    <source>
        <dbReference type="SAM" id="MobiDB-lite"/>
    </source>
</evidence>
<protein>
    <submittedName>
        <fullName evidence="2">Uncharacterized protein</fullName>
    </submittedName>
</protein>
<sequence length="78" mass="8808">MAKLSPHPLTNQLTFARRQNRRGSMHSIKQSINCTMPKSLVPHKNAGHGLTHSPLKEKLVEVTSLDVWMLLHSKKTTL</sequence>
<proteinExistence type="predicted"/>
<evidence type="ECO:0000313" key="3">
    <source>
        <dbReference type="Proteomes" id="UP001059596"/>
    </source>
</evidence>
<accession>A0A9P9YUN8</accession>
<feature type="region of interest" description="Disordered" evidence="1">
    <location>
        <begin position="1"/>
        <end position="28"/>
    </location>
</feature>
<dbReference type="Proteomes" id="UP001059596">
    <property type="component" value="Unassembled WGS sequence"/>
</dbReference>
<evidence type="ECO:0000313" key="2">
    <source>
        <dbReference type="EMBL" id="KAI8043230.1"/>
    </source>
</evidence>
<keyword evidence="3" id="KW-1185">Reference proteome</keyword>
<dbReference type="AlphaFoldDB" id="A0A9P9YUN8"/>